<protein>
    <submittedName>
        <fullName evidence="9">Sugar ABC transporter permease</fullName>
    </submittedName>
</protein>
<accession>A0A4V2IVC1</accession>
<keyword evidence="4 7" id="KW-0812">Transmembrane</keyword>
<feature type="transmembrane region" description="Helical" evidence="7">
    <location>
        <begin position="213"/>
        <end position="235"/>
    </location>
</feature>
<comment type="caution">
    <text evidence="9">The sequence shown here is derived from an EMBL/GenBank/DDBJ whole genome shotgun (WGS) entry which is preliminary data.</text>
</comment>
<dbReference type="Pfam" id="PF00528">
    <property type="entry name" value="BPD_transp_1"/>
    <property type="match status" value="1"/>
</dbReference>
<evidence type="ECO:0000256" key="4">
    <source>
        <dbReference type="ARBA" id="ARBA00022692"/>
    </source>
</evidence>
<keyword evidence="10" id="KW-1185">Reference proteome</keyword>
<dbReference type="AlphaFoldDB" id="A0A4V2IVC1"/>
<feature type="transmembrane region" description="Helical" evidence="7">
    <location>
        <begin position="269"/>
        <end position="289"/>
    </location>
</feature>
<evidence type="ECO:0000256" key="6">
    <source>
        <dbReference type="ARBA" id="ARBA00023136"/>
    </source>
</evidence>
<comment type="similarity">
    <text evidence="7">Belongs to the binding-protein-dependent transport system permease family.</text>
</comment>
<feature type="domain" description="ABC transmembrane type-1" evidence="8">
    <location>
        <begin position="69"/>
        <end position="290"/>
    </location>
</feature>
<dbReference type="GO" id="GO:0005886">
    <property type="term" value="C:plasma membrane"/>
    <property type="evidence" value="ECO:0007669"/>
    <property type="project" value="UniProtKB-SubCell"/>
</dbReference>
<feature type="transmembrane region" description="Helical" evidence="7">
    <location>
        <begin position="148"/>
        <end position="166"/>
    </location>
</feature>
<dbReference type="RefSeq" id="WP_130839719.1">
    <property type="nucleotide sequence ID" value="NZ_SIJL01000001.1"/>
</dbReference>
<comment type="subcellular location">
    <subcellularLocation>
        <location evidence="1 7">Cell membrane</location>
        <topology evidence="1 7">Multi-pass membrane protein</topology>
    </subcellularLocation>
</comment>
<dbReference type="OrthoDB" id="9809173at2"/>
<gene>
    <name evidence="9" type="ORF">ETP66_00905</name>
</gene>
<dbReference type="InterPro" id="IPR051393">
    <property type="entry name" value="ABC_transporter_permease"/>
</dbReference>
<dbReference type="GO" id="GO:0055085">
    <property type="term" value="P:transmembrane transport"/>
    <property type="evidence" value="ECO:0007669"/>
    <property type="project" value="InterPro"/>
</dbReference>
<evidence type="ECO:0000256" key="7">
    <source>
        <dbReference type="RuleBase" id="RU363032"/>
    </source>
</evidence>
<feature type="transmembrane region" description="Helical" evidence="7">
    <location>
        <begin position="108"/>
        <end position="128"/>
    </location>
</feature>
<dbReference type="PROSITE" id="PS50928">
    <property type="entry name" value="ABC_TM1"/>
    <property type="match status" value="1"/>
</dbReference>
<dbReference type="Gene3D" id="1.10.3720.10">
    <property type="entry name" value="MetI-like"/>
    <property type="match status" value="1"/>
</dbReference>
<keyword evidence="5 7" id="KW-1133">Transmembrane helix</keyword>
<evidence type="ECO:0000256" key="2">
    <source>
        <dbReference type="ARBA" id="ARBA00022448"/>
    </source>
</evidence>
<dbReference type="InterPro" id="IPR000515">
    <property type="entry name" value="MetI-like"/>
</dbReference>
<dbReference type="SUPFAM" id="SSF161098">
    <property type="entry name" value="MetI-like"/>
    <property type="match status" value="1"/>
</dbReference>
<reference evidence="9 10" key="1">
    <citation type="submission" date="2019-02" db="EMBL/GenBank/DDBJ databases">
        <title>Thermus sp. a novel from hot spring.</title>
        <authorList>
            <person name="Zhao Z."/>
        </authorList>
    </citation>
    <scope>NUCLEOTIDE SEQUENCE [LARGE SCALE GENOMIC DNA]</scope>
    <source>
        <strain evidence="9 10">CFH 72773T</strain>
    </source>
</reference>
<name>A0A4V2IVC1_9DEIN</name>
<sequence>MSRYRRYLIFWGYAFLAPAFFLYLLVDLYPLLWAFKLSLERYSIFAPPQFVGLANYAKMLQDPLFWKSLQNTLFWTVVVVPAIILISLPLAIVLDAAWLRFKSLFRTIYFLPVVTSMVAAAFVWRWLFEPTFGVVNYFLGLLGLPRPGWLADPAWALPAVMVVGVWKQIGQAMVLFLAGLQTIPREYVEAAKIDGASTWQLFRHITLPLLNPTLVFVSVILVINAFRVFTIPYVMSSGGLQFRPPGGPLDATRVYVLHIYDLGFRQFDLGYASANAMVLLFLIVLVTLLQMRFLERRVQF</sequence>
<evidence type="ECO:0000256" key="3">
    <source>
        <dbReference type="ARBA" id="ARBA00022475"/>
    </source>
</evidence>
<proteinExistence type="inferred from homology"/>
<dbReference type="CDD" id="cd06261">
    <property type="entry name" value="TM_PBP2"/>
    <property type="match status" value="1"/>
</dbReference>
<feature type="transmembrane region" description="Helical" evidence="7">
    <location>
        <begin position="7"/>
        <end position="26"/>
    </location>
</feature>
<evidence type="ECO:0000256" key="5">
    <source>
        <dbReference type="ARBA" id="ARBA00022989"/>
    </source>
</evidence>
<feature type="transmembrane region" description="Helical" evidence="7">
    <location>
        <begin position="73"/>
        <end position="96"/>
    </location>
</feature>
<dbReference type="EMBL" id="SIJL01000001">
    <property type="protein sequence ID" value="TBH21830.1"/>
    <property type="molecule type" value="Genomic_DNA"/>
</dbReference>
<keyword evidence="6 7" id="KW-0472">Membrane</keyword>
<dbReference type="PANTHER" id="PTHR30193:SF37">
    <property type="entry name" value="INNER MEMBRANE ABC TRANSPORTER PERMEASE PROTEIN YCJO"/>
    <property type="match status" value="1"/>
</dbReference>
<organism evidence="9 10">
    <name type="scientific">Thermus thermamylovorans</name>
    <dbReference type="NCBI Taxonomy" id="2509362"/>
    <lineage>
        <taxon>Bacteria</taxon>
        <taxon>Thermotogati</taxon>
        <taxon>Deinococcota</taxon>
        <taxon>Deinococci</taxon>
        <taxon>Thermales</taxon>
        <taxon>Thermaceae</taxon>
        <taxon>Thermus</taxon>
    </lineage>
</organism>
<keyword evidence="3" id="KW-1003">Cell membrane</keyword>
<keyword evidence="2 7" id="KW-0813">Transport</keyword>
<evidence type="ECO:0000313" key="10">
    <source>
        <dbReference type="Proteomes" id="UP000292858"/>
    </source>
</evidence>
<evidence type="ECO:0000259" key="8">
    <source>
        <dbReference type="PROSITE" id="PS50928"/>
    </source>
</evidence>
<dbReference type="PANTHER" id="PTHR30193">
    <property type="entry name" value="ABC TRANSPORTER PERMEASE PROTEIN"/>
    <property type="match status" value="1"/>
</dbReference>
<evidence type="ECO:0000256" key="1">
    <source>
        <dbReference type="ARBA" id="ARBA00004651"/>
    </source>
</evidence>
<evidence type="ECO:0000313" key="9">
    <source>
        <dbReference type="EMBL" id="TBH21830.1"/>
    </source>
</evidence>
<dbReference type="Proteomes" id="UP000292858">
    <property type="component" value="Unassembled WGS sequence"/>
</dbReference>
<dbReference type="InterPro" id="IPR035906">
    <property type="entry name" value="MetI-like_sf"/>
</dbReference>